<dbReference type="InterPro" id="IPR002575">
    <property type="entry name" value="Aminoglycoside_PTrfase"/>
</dbReference>
<dbReference type="InterPro" id="IPR051678">
    <property type="entry name" value="AGP_Transferase"/>
</dbReference>
<sequence length="288" mass="33021">MNNFYASSLSRRVVMQFCDDPDRNTIGRMNSNPEVIRVGDMVIKFGRVSLEEACNQHAAATLVNPEVLVVPKVYDYFQSGDRAFLVMQFVQGRHPTVREYSSVLPEVAKSLAYLHTFTRHYPGPYAPGRSLGLLWCDDVNVLSFVSKDALASYLNSRLRDKTYAFDFKSTTMVFCHLDVAPRNIVVTNDRICLLDWESAGFYPRSLERCAIRRNCGNHGEDGEYCTWMDYYSGLQEPLSPEELLQAQMVDRVVGNNIRYDFSVPTGRKNRRRRRLDLQAAVEERQTDS</sequence>
<reference evidence="2 3" key="1">
    <citation type="submission" date="2015-07" db="EMBL/GenBank/DDBJ databases">
        <title>Comparative genomics of the Sigatoka disease complex on banana suggests a link between parallel evolutionary changes in Pseudocercospora fijiensis and Pseudocercospora eumusae and increased virulence on the banana host.</title>
        <authorList>
            <person name="Chang T.-C."/>
            <person name="Salvucci A."/>
            <person name="Crous P.W."/>
            <person name="Stergiopoulos I."/>
        </authorList>
    </citation>
    <scope>NUCLEOTIDE SEQUENCE [LARGE SCALE GENOMIC DNA]</scope>
    <source>
        <strain evidence="2 3">CBS 116634</strain>
    </source>
</reference>
<dbReference type="STRING" id="113226.A0A139H7Y8"/>
<keyword evidence="3" id="KW-1185">Reference proteome</keyword>
<dbReference type="PANTHER" id="PTHR21310:SF39">
    <property type="entry name" value="AMINOGLYCOSIDE PHOSPHOTRANSFERASE DOMAIN-CONTAINING PROTEIN"/>
    <property type="match status" value="1"/>
</dbReference>
<dbReference type="Pfam" id="PF01636">
    <property type="entry name" value="APH"/>
    <property type="match status" value="1"/>
</dbReference>
<gene>
    <name evidence="2" type="ORF">AC579_4793</name>
</gene>
<dbReference type="Gene3D" id="3.90.1200.10">
    <property type="match status" value="1"/>
</dbReference>
<dbReference type="InterPro" id="IPR011009">
    <property type="entry name" value="Kinase-like_dom_sf"/>
</dbReference>
<organism evidence="2 3">
    <name type="scientific">Pseudocercospora musae</name>
    <dbReference type="NCBI Taxonomy" id="113226"/>
    <lineage>
        <taxon>Eukaryota</taxon>
        <taxon>Fungi</taxon>
        <taxon>Dikarya</taxon>
        <taxon>Ascomycota</taxon>
        <taxon>Pezizomycotina</taxon>
        <taxon>Dothideomycetes</taxon>
        <taxon>Dothideomycetidae</taxon>
        <taxon>Mycosphaerellales</taxon>
        <taxon>Mycosphaerellaceae</taxon>
        <taxon>Pseudocercospora</taxon>
    </lineage>
</organism>
<accession>A0A139H7Y8</accession>
<dbReference type="AlphaFoldDB" id="A0A139H7Y8"/>
<evidence type="ECO:0000313" key="3">
    <source>
        <dbReference type="Proteomes" id="UP000073492"/>
    </source>
</evidence>
<dbReference type="SUPFAM" id="SSF56112">
    <property type="entry name" value="Protein kinase-like (PK-like)"/>
    <property type="match status" value="1"/>
</dbReference>
<evidence type="ECO:0000259" key="1">
    <source>
        <dbReference type="Pfam" id="PF01636"/>
    </source>
</evidence>
<comment type="caution">
    <text evidence="2">The sequence shown here is derived from an EMBL/GenBank/DDBJ whole genome shotgun (WGS) entry which is preliminary data.</text>
</comment>
<feature type="domain" description="Aminoglycoside phosphotransferase" evidence="1">
    <location>
        <begin position="31"/>
        <end position="204"/>
    </location>
</feature>
<name>A0A139H7Y8_9PEZI</name>
<dbReference type="EMBL" id="LFZO01000740">
    <property type="protein sequence ID" value="KXS98541.1"/>
    <property type="molecule type" value="Genomic_DNA"/>
</dbReference>
<dbReference type="OrthoDB" id="3648491at2759"/>
<evidence type="ECO:0000313" key="2">
    <source>
        <dbReference type="EMBL" id="KXS98541.1"/>
    </source>
</evidence>
<dbReference type="PANTHER" id="PTHR21310">
    <property type="entry name" value="AMINOGLYCOSIDE PHOSPHOTRANSFERASE-RELATED-RELATED"/>
    <property type="match status" value="1"/>
</dbReference>
<dbReference type="Proteomes" id="UP000073492">
    <property type="component" value="Unassembled WGS sequence"/>
</dbReference>
<proteinExistence type="predicted"/>
<protein>
    <recommendedName>
        <fullName evidence="1">Aminoglycoside phosphotransferase domain-containing protein</fullName>
    </recommendedName>
</protein>